<evidence type="ECO:0000256" key="1">
    <source>
        <dbReference type="SAM" id="Phobius"/>
    </source>
</evidence>
<evidence type="ECO:0008006" key="4">
    <source>
        <dbReference type="Google" id="ProtNLM"/>
    </source>
</evidence>
<dbReference type="EMBL" id="JAHKRT010000002">
    <property type="protein sequence ID" value="MBU3077266.1"/>
    <property type="molecule type" value="Genomic_DNA"/>
</dbReference>
<reference evidence="2 3" key="1">
    <citation type="submission" date="2021-06" db="EMBL/GenBank/DDBJ databases">
        <title>Sphingomonas sp. XMGL2, whole genome shotgun sequencing project.</title>
        <authorList>
            <person name="Zhao G."/>
            <person name="Shen L."/>
        </authorList>
    </citation>
    <scope>NUCLEOTIDE SEQUENCE [LARGE SCALE GENOMIC DNA]</scope>
    <source>
        <strain evidence="2 3">XMGL2</strain>
    </source>
</reference>
<protein>
    <recommendedName>
        <fullName evidence="4">PEP-CTERM protein-sorting domain-containing protein</fullName>
    </recommendedName>
</protein>
<keyword evidence="1" id="KW-0812">Transmembrane</keyword>
<evidence type="ECO:0000313" key="3">
    <source>
        <dbReference type="Proteomes" id="UP000776276"/>
    </source>
</evidence>
<proteinExistence type="predicted"/>
<keyword evidence="3" id="KW-1185">Reference proteome</keyword>
<keyword evidence="1" id="KW-0472">Membrane</keyword>
<dbReference type="Proteomes" id="UP000776276">
    <property type="component" value="Unassembled WGS sequence"/>
</dbReference>
<organism evidence="2 3">
    <name type="scientific">Sphingomonas quercus</name>
    <dbReference type="NCBI Taxonomy" id="2842451"/>
    <lineage>
        <taxon>Bacteria</taxon>
        <taxon>Pseudomonadati</taxon>
        <taxon>Pseudomonadota</taxon>
        <taxon>Alphaproteobacteria</taxon>
        <taxon>Sphingomonadales</taxon>
        <taxon>Sphingomonadaceae</taxon>
        <taxon>Sphingomonas</taxon>
    </lineage>
</organism>
<sequence length="59" mass="6032">MSRRFRPFAMLASGFTTIGMLVISPDALPPAAAAGLLLLAVGLLVGGMRRSDKGDSVSA</sequence>
<comment type="caution">
    <text evidence="2">The sequence shown here is derived from an EMBL/GenBank/DDBJ whole genome shotgun (WGS) entry which is preliminary data.</text>
</comment>
<feature type="transmembrane region" description="Helical" evidence="1">
    <location>
        <begin position="7"/>
        <end position="24"/>
    </location>
</feature>
<keyword evidence="1" id="KW-1133">Transmembrane helix</keyword>
<evidence type="ECO:0000313" key="2">
    <source>
        <dbReference type="EMBL" id="MBU3077266.1"/>
    </source>
</evidence>
<gene>
    <name evidence="2" type="ORF">KOF26_05235</name>
</gene>
<accession>A0ABS6BG47</accession>
<feature type="transmembrane region" description="Helical" evidence="1">
    <location>
        <begin position="30"/>
        <end position="48"/>
    </location>
</feature>
<name>A0ABS6BG47_9SPHN</name>
<dbReference type="RefSeq" id="WP_216321182.1">
    <property type="nucleotide sequence ID" value="NZ_JAHKRT010000002.1"/>
</dbReference>